<dbReference type="HAMAP" id="MF_00087">
    <property type="entry name" value="Glu_tRNA_reductase"/>
    <property type="match status" value="1"/>
</dbReference>
<evidence type="ECO:0000256" key="2">
    <source>
        <dbReference type="ARBA" id="ARBA00005916"/>
    </source>
</evidence>
<dbReference type="Pfam" id="PF01488">
    <property type="entry name" value="Shikimate_DH"/>
    <property type="match status" value="1"/>
</dbReference>
<evidence type="ECO:0000256" key="1">
    <source>
        <dbReference type="ARBA" id="ARBA00005059"/>
    </source>
</evidence>
<feature type="domain" description="Glutamyl-tRNA reductase N-terminal" evidence="13">
    <location>
        <begin position="6"/>
        <end position="156"/>
    </location>
</feature>
<dbReference type="InterPro" id="IPR018214">
    <property type="entry name" value="GluRdtase_CS"/>
</dbReference>
<proteinExistence type="inferred from homology"/>
<dbReference type="InterPro" id="IPR036453">
    <property type="entry name" value="GluRdtase_dimer_dom_sf"/>
</dbReference>
<reference evidence="14" key="4">
    <citation type="submission" date="2023-12" db="EMBL/GenBank/DDBJ databases">
        <authorList>
            <person name="Sun Q."/>
            <person name="Inoue M."/>
        </authorList>
    </citation>
    <scope>NUCLEOTIDE SEQUENCE</scope>
    <source>
        <strain evidence="14">JCM 10667</strain>
    </source>
</reference>
<feature type="compositionally biased region" description="Low complexity" evidence="10">
    <location>
        <begin position="484"/>
        <end position="501"/>
    </location>
</feature>
<evidence type="ECO:0000256" key="4">
    <source>
        <dbReference type="ARBA" id="ARBA00022857"/>
    </source>
</evidence>
<feature type="site" description="Important for activity" evidence="8">
    <location>
        <position position="99"/>
    </location>
</feature>
<feature type="region of interest" description="Disordered" evidence="10">
    <location>
        <begin position="475"/>
        <end position="501"/>
    </location>
</feature>
<comment type="caution">
    <text evidence="15">The sequence shown here is derived from an EMBL/GenBank/DDBJ whole genome shotgun (WGS) entry which is preliminary data.</text>
</comment>
<dbReference type="AlphaFoldDB" id="A0A7W7IJY9"/>
<dbReference type="Proteomes" id="UP001501427">
    <property type="component" value="Unassembled WGS sequence"/>
</dbReference>
<evidence type="ECO:0000313" key="16">
    <source>
        <dbReference type="Proteomes" id="UP000549343"/>
    </source>
</evidence>
<evidence type="ECO:0000256" key="5">
    <source>
        <dbReference type="ARBA" id="ARBA00023002"/>
    </source>
</evidence>
<sequence length="570" mass="59293">MSILVVGLSHRSAPVAVLERAAVAGDDLVKLLHAVHRSVNVAETAIVSTCNRVEIYAVVDKFHGGVSAISELLALHSGIPLDDLSRHLYVHYEERAVQHVFAVACGLESMVVGEGQILGQIRQAFRLAKDEGTLGRALHDVLQQSLRVGKRAHHETGIDKAGASLVSVGLEVAVRHLGPLDGVRALVIGAGSMSSLAAATLSRSGAREVVVANRTHERAVRLAESLDVPSRAVELSLLDAAIAEADLVVSCTGATGVVLTAAQLAARGVGSDGRKRFLLDLALPHDIEREAGDLPGVRLAGLDDLRTEQEAAQAIGPKAVEAVRRIVREEVEAFLGAARAAAVAPTVVALRSKAADVVEAELNRLSGRLPEIDERARREIGQTVRRVVDKLLHAPTVRVKELAAAPGGDSYADALRELFDLDPKAPEAVARADMDADMDADIHEDEPAAAPDWNASAPAARPAAEVDAECAEADCVSIPSPPEGARGTGTDDAAPGTAALGNSAMGNATVDNAAMGDAAVDDARTDEVSVRDVNAHELEGVRAETVNAQAASVRAVSAGDAVAAREGDTT</sequence>
<comment type="catalytic activity">
    <reaction evidence="7 8 9">
        <text>(S)-4-amino-5-oxopentanoate + tRNA(Glu) + NADP(+) = L-glutamyl-tRNA(Glu) + NADPH + H(+)</text>
        <dbReference type="Rhea" id="RHEA:12344"/>
        <dbReference type="Rhea" id="RHEA-COMP:9663"/>
        <dbReference type="Rhea" id="RHEA-COMP:9680"/>
        <dbReference type="ChEBI" id="CHEBI:15378"/>
        <dbReference type="ChEBI" id="CHEBI:57501"/>
        <dbReference type="ChEBI" id="CHEBI:57783"/>
        <dbReference type="ChEBI" id="CHEBI:58349"/>
        <dbReference type="ChEBI" id="CHEBI:78442"/>
        <dbReference type="ChEBI" id="CHEBI:78520"/>
        <dbReference type="EC" id="1.2.1.70"/>
    </reaction>
</comment>
<evidence type="ECO:0000256" key="3">
    <source>
        <dbReference type="ARBA" id="ARBA00012970"/>
    </source>
</evidence>
<dbReference type="SUPFAM" id="SSF69742">
    <property type="entry name" value="Glutamyl tRNA-reductase catalytic, N-terminal domain"/>
    <property type="match status" value="1"/>
</dbReference>
<keyword evidence="17" id="KW-1185">Reference proteome</keyword>
<comment type="domain">
    <text evidence="8">Possesses an unusual extended V-shaped dimeric structure with each monomer consisting of three distinct domains arranged along a curved 'spinal' alpha-helix. The N-terminal catalytic domain specifically recognizes the glutamate moiety of the substrate. The second domain is the NADPH-binding domain, and the third C-terminal domain is responsible for dimerization.</text>
</comment>
<dbReference type="FunFam" id="3.30.460.30:FF:000001">
    <property type="entry name" value="Glutamyl-tRNA reductase"/>
    <property type="match status" value="1"/>
</dbReference>
<dbReference type="InterPro" id="IPR006151">
    <property type="entry name" value="Shikm_DH/Glu-tRNA_Rdtase"/>
</dbReference>
<feature type="domain" description="Quinate/shikimate 5-dehydrogenase/glutamyl-tRNA reductase" evidence="12">
    <location>
        <begin position="172"/>
        <end position="306"/>
    </location>
</feature>
<reference evidence="14" key="1">
    <citation type="journal article" date="2014" name="Int. J. Syst. Evol. Microbiol.">
        <title>Complete genome of a new Firmicutes species belonging to the dominant human colonic microbiota ('Ruminococcus bicirculans') reveals two chromosomes and a selective capacity to utilize plant glucans.</title>
        <authorList>
            <consortium name="NISC Comparative Sequencing Program"/>
            <person name="Wegmann U."/>
            <person name="Louis P."/>
            <person name="Goesmann A."/>
            <person name="Henrissat B."/>
            <person name="Duncan S.H."/>
            <person name="Flint H.J."/>
        </authorList>
    </citation>
    <scope>NUCLEOTIDE SEQUENCE</scope>
    <source>
        <strain evidence="14">JCM 10667</strain>
    </source>
</reference>
<dbReference type="Gene3D" id="3.40.50.720">
    <property type="entry name" value="NAD(P)-binding Rossmann-like Domain"/>
    <property type="match status" value="1"/>
</dbReference>
<evidence type="ECO:0000313" key="15">
    <source>
        <dbReference type="EMBL" id="MBB4778365.1"/>
    </source>
</evidence>
<dbReference type="InterPro" id="IPR000343">
    <property type="entry name" value="4pyrrol_synth_GluRdtase"/>
</dbReference>
<comment type="function">
    <text evidence="8">Catalyzes the NADPH-dependent reduction of glutamyl-tRNA(Glu) to glutamate 1-semialdehyde (GSA).</text>
</comment>
<dbReference type="SUPFAM" id="SSF69075">
    <property type="entry name" value="Glutamyl tRNA-reductase dimerization domain"/>
    <property type="match status" value="1"/>
</dbReference>
<evidence type="ECO:0000259" key="12">
    <source>
        <dbReference type="Pfam" id="PF01488"/>
    </source>
</evidence>
<dbReference type="InterPro" id="IPR036291">
    <property type="entry name" value="NAD(P)-bd_dom_sf"/>
</dbReference>
<protein>
    <recommendedName>
        <fullName evidence="3 8">Glutamyl-tRNA reductase</fullName>
        <shortName evidence="8">GluTR</shortName>
        <ecNumber evidence="3 8">1.2.1.70</ecNumber>
    </recommendedName>
</protein>
<dbReference type="GO" id="GO:0050661">
    <property type="term" value="F:NADP binding"/>
    <property type="evidence" value="ECO:0007669"/>
    <property type="project" value="InterPro"/>
</dbReference>
<accession>A0A7W7IJY9</accession>
<dbReference type="Gene3D" id="3.30.460.30">
    <property type="entry name" value="Glutamyl-tRNA reductase, N-terminal domain"/>
    <property type="match status" value="1"/>
</dbReference>
<dbReference type="NCBIfam" id="NF000744">
    <property type="entry name" value="PRK00045.1-3"/>
    <property type="match status" value="1"/>
</dbReference>
<comment type="similarity">
    <text evidence="2 8 9">Belongs to the glutamyl-tRNA reductase family.</text>
</comment>
<reference evidence="15 16" key="3">
    <citation type="submission" date="2020-08" db="EMBL/GenBank/DDBJ databases">
        <title>Sequencing the genomes of 1000 actinobacteria strains.</title>
        <authorList>
            <person name="Klenk H.-P."/>
        </authorList>
    </citation>
    <scope>NUCLEOTIDE SEQUENCE [LARGE SCALE GENOMIC DNA]</scope>
    <source>
        <strain evidence="15 16">DSM 44772</strain>
    </source>
</reference>
<dbReference type="RefSeq" id="WP_184889355.1">
    <property type="nucleotide sequence ID" value="NZ_BAAAHD010000006.1"/>
</dbReference>
<reference evidence="17" key="2">
    <citation type="journal article" date="2019" name="Int. J. Syst. Evol. Microbiol.">
        <title>The Global Catalogue of Microorganisms (GCM) 10K type strain sequencing project: providing services to taxonomists for standard genome sequencing and annotation.</title>
        <authorList>
            <consortium name="The Broad Institute Genomics Platform"/>
            <consortium name="The Broad Institute Genome Sequencing Center for Infectious Disease"/>
            <person name="Wu L."/>
            <person name="Ma J."/>
        </authorList>
    </citation>
    <scope>NUCLEOTIDE SEQUENCE [LARGE SCALE GENOMIC DNA]</scope>
    <source>
        <strain evidence="17">JCM 10667</strain>
    </source>
</reference>
<evidence type="ECO:0000256" key="7">
    <source>
        <dbReference type="ARBA" id="ARBA00047464"/>
    </source>
</evidence>
<evidence type="ECO:0000313" key="17">
    <source>
        <dbReference type="Proteomes" id="UP001501427"/>
    </source>
</evidence>
<feature type="binding site" evidence="8">
    <location>
        <begin position="114"/>
        <end position="116"/>
    </location>
    <ligand>
        <name>substrate</name>
    </ligand>
</feature>
<keyword evidence="5 8" id="KW-0560">Oxidoreductase</keyword>
<dbReference type="SUPFAM" id="SSF51735">
    <property type="entry name" value="NAD(P)-binding Rossmann-fold domains"/>
    <property type="match status" value="1"/>
</dbReference>
<feature type="binding site" evidence="8">
    <location>
        <begin position="49"/>
        <end position="52"/>
    </location>
    <ligand>
        <name>substrate</name>
    </ligand>
</feature>
<feature type="binding site" evidence="8">
    <location>
        <position position="109"/>
    </location>
    <ligand>
        <name>substrate</name>
    </ligand>
</feature>
<evidence type="ECO:0000259" key="11">
    <source>
        <dbReference type="Pfam" id="PF00745"/>
    </source>
</evidence>
<dbReference type="EC" id="1.2.1.70" evidence="3 8"/>
<name>A0A7W7IJY9_9ACTN</name>
<keyword evidence="6 8" id="KW-0627">Porphyrin biosynthesis</keyword>
<feature type="binding site" evidence="8">
    <location>
        <begin position="189"/>
        <end position="194"/>
    </location>
    <ligand>
        <name>NADP(+)</name>
        <dbReference type="ChEBI" id="CHEBI:58349"/>
    </ligand>
</feature>
<dbReference type="PANTHER" id="PTHR43013:SF1">
    <property type="entry name" value="GLUTAMYL-TRNA REDUCTASE"/>
    <property type="match status" value="1"/>
</dbReference>
<comment type="miscellaneous">
    <text evidence="8">During catalysis, the active site Cys acts as a nucleophile attacking the alpha-carbonyl group of tRNA-bound glutamate with the formation of a thioester intermediate between enzyme and glutamate, and the concomitant release of tRNA(Glu). The thioester intermediate is finally reduced by direct hydride transfer from NADPH, to form the product GSA.</text>
</comment>
<dbReference type="GO" id="GO:0019353">
    <property type="term" value="P:protoporphyrinogen IX biosynthetic process from glutamate"/>
    <property type="evidence" value="ECO:0007669"/>
    <property type="project" value="TreeGrafter"/>
</dbReference>
<feature type="domain" description="Tetrapyrrole biosynthesis glutamyl-tRNA reductase dimerisation" evidence="11">
    <location>
        <begin position="323"/>
        <end position="421"/>
    </location>
</feature>
<dbReference type="NCBIfam" id="TIGR01035">
    <property type="entry name" value="hemA"/>
    <property type="match status" value="1"/>
</dbReference>
<dbReference type="PANTHER" id="PTHR43013">
    <property type="entry name" value="GLUTAMYL-TRNA REDUCTASE"/>
    <property type="match status" value="1"/>
</dbReference>
<dbReference type="Pfam" id="PF00745">
    <property type="entry name" value="GlutR_dimer"/>
    <property type="match status" value="1"/>
</dbReference>
<dbReference type="Proteomes" id="UP000549343">
    <property type="component" value="Unassembled WGS sequence"/>
</dbReference>
<dbReference type="GO" id="GO:0008883">
    <property type="term" value="F:glutamyl-tRNA reductase activity"/>
    <property type="evidence" value="ECO:0007669"/>
    <property type="project" value="UniProtKB-UniRule"/>
</dbReference>
<organism evidence="15 16">
    <name type="scientific">Actinomadura livida</name>
    <dbReference type="NCBI Taxonomy" id="79909"/>
    <lineage>
        <taxon>Bacteria</taxon>
        <taxon>Bacillati</taxon>
        <taxon>Actinomycetota</taxon>
        <taxon>Actinomycetes</taxon>
        <taxon>Streptosporangiales</taxon>
        <taxon>Thermomonosporaceae</taxon>
        <taxon>Actinomadura</taxon>
    </lineage>
</organism>
<evidence type="ECO:0000256" key="8">
    <source>
        <dbReference type="HAMAP-Rule" id="MF_00087"/>
    </source>
</evidence>
<dbReference type="InterPro" id="IPR036343">
    <property type="entry name" value="GluRdtase_N_sf"/>
</dbReference>
<evidence type="ECO:0000313" key="14">
    <source>
        <dbReference type="EMBL" id="GAA0549771.1"/>
    </source>
</evidence>
<comment type="subunit">
    <text evidence="8">Homodimer.</text>
</comment>
<dbReference type="Pfam" id="PF05201">
    <property type="entry name" value="GlutR_N"/>
    <property type="match status" value="1"/>
</dbReference>
<evidence type="ECO:0000256" key="10">
    <source>
        <dbReference type="SAM" id="MobiDB-lite"/>
    </source>
</evidence>
<dbReference type="PROSITE" id="PS00747">
    <property type="entry name" value="GLUTR"/>
    <property type="match status" value="1"/>
</dbReference>
<keyword evidence="4 8" id="KW-0521">NADP</keyword>
<dbReference type="CDD" id="cd05213">
    <property type="entry name" value="NAD_bind_Glutamyl_tRNA_reduct"/>
    <property type="match status" value="1"/>
</dbReference>
<dbReference type="UniPathway" id="UPA00251">
    <property type="reaction ID" value="UER00316"/>
</dbReference>
<comment type="pathway">
    <text evidence="1 8 9">Porphyrin-containing compound metabolism; protoporphyrin-IX biosynthesis; 5-aminolevulinate from L-glutamyl-tRNA(Glu): step 1/2.</text>
</comment>
<dbReference type="InterPro" id="IPR015896">
    <property type="entry name" value="4pyrrol_synth_GluRdtase_dimer"/>
</dbReference>
<dbReference type="EMBL" id="BAAAHD010000006">
    <property type="protein sequence ID" value="GAA0549771.1"/>
    <property type="molecule type" value="Genomic_DNA"/>
</dbReference>
<evidence type="ECO:0000256" key="6">
    <source>
        <dbReference type="ARBA" id="ARBA00023244"/>
    </source>
</evidence>
<dbReference type="InterPro" id="IPR015895">
    <property type="entry name" value="4pyrrol_synth_GluRdtase_N"/>
</dbReference>
<gene>
    <name evidence="8" type="primary">hemA</name>
    <name evidence="15" type="ORF">F4557_006783</name>
    <name evidence="14" type="ORF">GCM10009546_09770</name>
</gene>
<feature type="active site" description="Nucleophile" evidence="8">
    <location>
        <position position="50"/>
    </location>
</feature>
<dbReference type="EMBL" id="JACHMV010000001">
    <property type="protein sequence ID" value="MBB4778365.1"/>
    <property type="molecule type" value="Genomic_DNA"/>
</dbReference>
<evidence type="ECO:0000256" key="9">
    <source>
        <dbReference type="RuleBase" id="RU000584"/>
    </source>
</evidence>
<evidence type="ECO:0000259" key="13">
    <source>
        <dbReference type="Pfam" id="PF05201"/>
    </source>
</evidence>
<feature type="binding site" evidence="8">
    <location>
        <position position="120"/>
    </location>
    <ligand>
        <name>substrate</name>
    </ligand>
</feature>